<accession>W9NWX4</accession>
<organism evidence="9">
    <name type="scientific">Fusarium oxysporum f. sp. pisi HDV247</name>
    <dbReference type="NCBI Taxonomy" id="1080344"/>
    <lineage>
        <taxon>Eukaryota</taxon>
        <taxon>Fungi</taxon>
        <taxon>Dikarya</taxon>
        <taxon>Ascomycota</taxon>
        <taxon>Pezizomycotina</taxon>
        <taxon>Sordariomycetes</taxon>
        <taxon>Hypocreomycetidae</taxon>
        <taxon>Hypocreales</taxon>
        <taxon>Nectriaceae</taxon>
        <taxon>Fusarium</taxon>
        <taxon>Fusarium oxysporum species complex</taxon>
    </lineage>
</organism>
<comment type="subcellular location">
    <subcellularLocation>
        <location evidence="5">Nucleus</location>
    </subcellularLocation>
</comment>
<dbReference type="GO" id="GO:0006355">
    <property type="term" value="P:regulation of DNA-templated transcription"/>
    <property type="evidence" value="ECO:0007669"/>
    <property type="project" value="InterPro"/>
</dbReference>
<gene>
    <name evidence="9" type="ORF">FOVG_14431</name>
</gene>
<feature type="region of interest" description="Disordered" evidence="6">
    <location>
        <begin position="310"/>
        <end position="349"/>
    </location>
</feature>
<dbReference type="Pfam" id="PF05920">
    <property type="entry name" value="Homeobox_KN"/>
    <property type="match status" value="1"/>
</dbReference>
<keyword evidence="4" id="KW-0863">Zinc-finger</keyword>
<dbReference type="PROSITE" id="PS50157">
    <property type="entry name" value="ZINC_FINGER_C2H2_2"/>
    <property type="match status" value="1"/>
</dbReference>
<dbReference type="Proteomes" id="UP000030751">
    <property type="component" value="Unassembled WGS sequence"/>
</dbReference>
<dbReference type="SMART" id="SM00389">
    <property type="entry name" value="HOX"/>
    <property type="match status" value="1"/>
</dbReference>
<dbReference type="PROSITE" id="PS50071">
    <property type="entry name" value="HOMEOBOX_2"/>
    <property type="match status" value="1"/>
</dbReference>
<dbReference type="InterPro" id="IPR008422">
    <property type="entry name" value="KN_HD"/>
</dbReference>
<feature type="compositionally biased region" description="Basic residues" evidence="6">
    <location>
        <begin position="335"/>
        <end position="349"/>
    </location>
</feature>
<feature type="domain" description="Homeobox" evidence="7">
    <location>
        <begin position="159"/>
        <end position="222"/>
    </location>
</feature>
<dbReference type="Gene3D" id="3.30.160.60">
    <property type="entry name" value="Classic Zinc Finger"/>
    <property type="match status" value="1"/>
</dbReference>
<evidence type="ECO:0000256" key="3">
    <source>
        <dbReference type="ARBA" id="ARBA00023242"/>
    </source>
</evidence>
<dbReference type="PANTHER" id="PTHR11850">
    <property type="entry name" value="HOMEOBOX PROTEIN TRANSCRIPTION FACTORS"/>
    <property type="match status" value="1"/>
</dbReference>
<dbReference type="CDD" id="cd00086">
    <property type="entry name" value="homeodomain"/>
    <property type="match status" value="1"/>
</dbReference>
<keyword evidence="1 5" id="KW-0238">DNA-binding</keyword>
<evidence type="ECO:0000259" key="7">
    <source>
        <dbReference type="PROSITE" id="PS50071"/>
    </source>
</evidence>
<dbReference type="Gene3D" id="1.10.10.60">
    <property type="entry name" value="Homeodomain-like"/>
    <property type="match status" value="1"/>
</dbReference>
<dbReference type="HOGENOM" id="CLU_008497_2_0_1"/>
<dbReference type="EMBL" id="JH650981">
    <property type="protein sequence ID" value="EXA34452.1"/>
    <property type="molecule type" value="Genomic_DNA"/>
</dbReference>
<keyword evidence="3 5" id="KW-0539">Nucleus</keyword>
<evidence type="ECO:0008006" key="10">
    <source>
        <dbReference type="Google" id="ProtNLM"/>
    </source>
</evidence>
<feature type="compositionally biased region" description="Pro residues" evidence="6">
    <location>
        <begin position="233"/>
        <end position="246"/>
    </location>
</feature>
<keyword evidence="4" id="KW-0479">Metal-binding</keyword>
<evidence type="ECO:0000256" key="6">
    <source>
        <dbReference type="SAM" id="MobiDB-lite"/>
    </source>
</evidence>
<dbReference type="AlphaFoldDB" id="W9NWX4"/>
<feature type="domain" description="C2H2-type" evidence="8">
    <location>
        <begin position="359"/>
        <end position="387"/>
    </location>
</feature>
<dbReference type="SUPFAM" id="SSF46689">
    <property type="entry name" value="Homeodomain-like"/>
    <property type="match status" value="1"/>
</dbReference>
<dbReference type="InterPro" id="IPR013087">
    <property type="entry name" value="Znf_C2H2_type"/>
</dbReference>
<proteinExistence type="predicted"/>
<evidence type="ECO:0000256" key="1">
    <source>
        <dbReference type="ARBA" id="ARBA00023125"/>
    </source>
</evidence>
<evidence type="ECO:0000259" key="8">
    <source>
        <dbReference type="PROSITE" id="PS50157"/>
    </source>
</evidence>
<dbReference type="InterPro" id="IPR050224">
    <property type="entry name" value="TALE_homeobox"/>
</dbReference>
<sequence>MDPVGVEAEEQQAFDSFCIAPEVLSNTSYTDISASQLNGATLVQDAFDDTLLESTSELPSNEPPSNFFCGSASLESILHQASTNIAGWPDSNDNFEGVWMAGDHTEQYGPMISSSSRSSICLNTSGSLSSNGEGLDQGPVEYQLSNLDIPGDPPQAARPVPPKAGTRFSLKTLKILQRWYSIHIDHPYPRNEEMQALQEHTDLSKTQISNWMANTRRRHKLEKNPRPSTGLSSPPPAGIPNRPATPAPSQRWSRRDTSPLQRWVDSPAESEPASIAAIAEAVASSPPRDPEMPRNHFLCDDGTDPSFVVSSTSSMGTFSGRSSTSAHSSVSGKHLFGKRRRRRKPNRRRVFLGDNVKPFECTFCTETFQKKYDWERHEKTIHLRLERWLCSPNGSRAVNPQTELVSCVFCGEPEPSNEHIERHNPSSCQERIFNRKDHLKQHLRLVHNSQLIGWATGSWQTSISNIQSRCGICDSRMITWAERAIHLADHFKIGLGMSSWKGDWGFEESVLGMVELAIPPYLIHTLRATPFPFQGSSGPVSSPDSAFELIALELAHFMHTYHDLTSTVPDTAAIQLEACRIILSSDVQSVDVDQIQDPGSWLRDLITSNDEIMQKARFSPIRSSKESRLAVPIVIGKKNLFDYCPFELELKNSVQAKIVSGHLDIPSRELQDEATEIIKRTGNDVILLSSDFVVGWLVELARSSSRWLRGFRMRAHLPPEDRIPNPLSNNEATSTNTDHVSTQESLQTAPELVLLHGCHKNDLAPNSSEPSYNMWPTFSCDPDLKWTPFHSKGFPSVHATNSAAGLLSYDHPSVLPLSTSNIALGGPDYELAGVKTGLYMLNDPNIHQRLARALGRWTRAMMSPANPNSHIPTDEELRHHARWITFEDEDVWHKTAADNDEWLYHFKVNVGILPTVQN</sequence>
<keyword evidence="2 5" id="KW-0371">Homeobox</keyword>
<evidence type="ECO:0000256" key="5">
    <source>
        <dbReference type="PROSITE-ProRule" id="PRU00108"/>
    </source>
</evidence>
<dbReference type="GO" id="GO:0005634">
    <property type="term" value="C:nucleus"/>
    <property type="evidence" value="ECO:0007669"/>
    <property type="project" value="UniProtKB-SubCell"/>
</dbReference>
<dbReference type="SMART" id="SM00355">
    <property type="entry name" value="ZnF_C2H2"/>
    <property type="match status" value="3"/>
</dbReference>
<dbReference type="PROSITE" id="PS00028">
    <property type="entry name" value="ZINC_FINGER_C2H2_1"/>
    <property type="match status" value="1"/>
</dbReference>
<evidence type="ECO:0000256" key="4">
    <source>
        <dbReference type="PROSITE-ProRule" id="PRU00042"/>
    </source>
</evidence>
<keyword evidence="4" id="KW-0862">Zinc</keyword>
<dbReference type="InterPro" id="IPR001356">
    <property type="entry name" value="HD"/>
</dbReference>
<dbReference type="GO" id="GO:0008270">
    <property type="term" value="F:zinc ion binding"/>
    <property type="evidence" value="ECO:0007669"/>
    <property type="project" value="UniProtKB-KW"/>
</dbReference>
<protein>
    <recommendedName>
        <fullName evidence="10">Homeobox protein 4</fullName>
    </recommendedName>
</protein>
<dbReference type="InterPro" id="IPR009057">
    <property type="entry name" value="Homeodomain-like_sf"/>
</dbReference>
<feature type="region of interest" description="Disordered" evidence="6">
    <location>
        <begin position="217"/>
        <end position="272"/>
    </location>
</feature>
<reference evidence="9" key="1">
    <citation type="submission" date="2011-10" db="EMBL/GenBank/DDBJ databases">
        <title>The Genome Sequence of Fusarium oxysporum HDV247.</title>
        <authorList>
            <consortium name="The Broad Institute Genome Sequencing Platform"/>
            <person name="Ma L.-J."/>
            <person name="Gale L.R."/>
            <person name="Schwartz D.C."/>
            <person name="Zhou S."/>
            <person name="Corby-Kistler H."/>
            <person name="Young S.K."/>
            <person name="Zeng Q."/>
            <person name="Gargeya S."/>
            <person name="Fitzgerald M."/>
            <person name="Haas B."/>
            <person name="Abouelleil A."/>
            <person name="Alvarado L."/>
            <person name="Arachchi H.M."/>
            <person name="Berlin A."/>
            <person name="Brown A."/>
            <person name="Chapman S.B."/>
            <person name="Chen Z."/>
            <person name="Dunbar C."/>
            <person name="Freedman E."/>
            <person name="Gearin G."/>
            <person name="Goldberg J."/>
            <person name="Griggs A."/>
            <person name="Gujja S."/>
            <person name="Heiman D."/>
            <person name="Howarth C."/>
            <person name="Larson L."/>
            <person name="Lui A."/>
            <person name="MacDonald P.J.P."/>
            <person name="Montmayeur A."/>
            <person name="Murphy C."/>
            <person name="Neiman D."/>
            <person name="Pearson M."/>
            <person name="Priest M."/>
            <person name="Roberts A."/>
            <person name="Saif S."/>
            <person name="Shea T."/>
            <person name="Shenoy N."/>
            <person name="Sisk P."/>
            <person name="Stolte C."/>
            <person name="Sykes S."/>
            <person name="Wortman J."/>
            <person name="Nusbaum C."/>
            <person name="Birren B."/>
        </authorList>
    </citation>
    <scope>NUCLEOTIDE SEQUENCE [LARGE SCALE GENOMIC DNA]</scope>
    <source>
        <strain evidence="9">HDV247</strain>
    </source>
</reference>
<evidence type="ECO:0000313" key="9">
    <source>
        <dbReference type="EMBL" id="EXA34452.1"/>
    </source>
</evidence>
<feature type="compositionally biased region" description="Polar residues" evidence="6">
    <location>
        <begin position="310"/>
        <end position="331"/>
    </location>
</feature>
<name>W9NWX4_FUSOX</name>
<reference evidence="9" key="2">
    <citation type="submission" date="2012-05" db="EMBL/GenBank/DDBJ databases">
        <title>Annotation of the Genome Sequence of Fusarium oxysporum HDV247.</title>
        <authorList>
            <consortium name="The Broad Institute Genomics Platform"/>
            <person name="Ma L.-J."/>
            <person name="Corby-Kistler H."/>
            <person name="Broz K."/>
            <person name="Gale L.R."/>
            <person name="Jonkers W."/>
            <person name="O'Donnell K."/>
            <person name="Ploetz R."/>
            <person name="Steinberg C."/>
            <person name="Schwartz D.C."/>
            <person name="VanEtten H."/>
            <person name="Zhou S."/>
            <person name="Young S.K."/>
            <person name="Zeng Q."/>
            <person name="Gargeya S."/>
            <person name="Fitzgerald M."/>
            <person name="Abouelleil A."/>
            <person name="Alvarado L."/>
            <person name="Chapman S.B."/>
            <person name="Gainer-Dewar J."/>
            <person name="Goldberg J."/>
            <person name="Griggs A."/>
            <person name="Gujja S."/>
            <person name="Hansen M."/>
            <person name="Howarth C."/>
            <person name="Imamovic A."/>
            <person name="Ireland A."/>
            <person name="Larimer J."/>
            <person name="McCowan C."/>
            <person name="Murphy C."/>
            <person name="Pearson M."/>
            <person name="Poon T.W."/>
            <person name="Priest M."/>
            <person name="Roberts A."/>
            <person name="Saif S."/>
            <person name="Shea T."/>
            <person name="Sykes S."/>
            <person name="Wortman J."/>
            <person name="Nusbaum C."/>
            <person name="Birren B."/>
        </authorList>
    </citation>
    <scope>NUCLEOTIDE SEQUENCE</scope>
    <source>
        <strain evidence="9">HDV247</strain>
    </source>
</reference>
<evidence type="ECO:0000256" key="2">
    <source>
        <dbReference type="ARBA" id="ARBA00023155"/>
    </source>
</evidence>
<feature type="DNA-binding region" description="Homeobox" evidence="5">
    <location>
        <begin position="161"/>
        <end position="223"/>
    </location>
</feature>
<dbReference type="GO" id="GO:0003677">
    <property type="term" value="F:DNA binding"/>
    <property type="evidence" value="ECO:0007669"/>
    <property type="project" value="UniProtKB-UniRule"/>
</dbReference>